<keyword evidence="10" id="KW-1185">Reference proteome</keyword>
<comment type="subcellular location">
    <subcellularLocation>
        <location evidence="1">Cell membrane</location>
        <topology evidence="1">Multi-pass membrane protein</topology>
    </subcellularLocation>
</comment>
<proteinExistence type="predicted"/>
<dbReference type="EMBL" id="QDEB01020141">
    <property type="protein sequence ID" value="RZC41106.1"/>
    <property type="molecule type" value="Genomic_DNA"/>
</dbReference>
<keyword evidence="7" id="KW-0807">Transducer</keyword>
<dbReference type="Proteomes" id="UP000292052">
    <property type="component" value="Unassembled WGS sequence"/>
</dbReference>
<feature type="transmembrane region" description="Helical" evidence="8">
    <location>
        <begin position="98"/>
        <end position="116"/>
    </location>
</feature>
<keyword evidence="2" id="KW-1003">Cell membrane</keyword>
<feature type="transmembrane region" description="Helical" evidence="8">
    <location>
        <begin position="72"/>
        <end position="92"/>
    </location>
</feature>
<dbReference type="GO" id="GO:0043025">
    <property type="term" value="C:neuronal cell body"/>
    <property type="evidence" value="ECO:0007669"/>
    <property type="project" value="TreeGrafter"/>
</dbReference>
<name>A0A482W7J3_ASBVE</name>
<keyword evidence="5 8" id="KW-0472">Membrane</keyword>
<dbReference type="Pfam" id="PF08395">
    <property type="entry name" value="7tm_7"/>
    <property type="match status" value="1"/>
</dbReference>
<keyword evidence="4 8" id="KW-1133">Transmembrane helix</keyword>
<keyword evidence="3 8" id="KW-0812">Transmembrane</keyword>
<evidence type="ECO:0000256" key="2">
    <source>
        <dbReference type="ARBA" id="ARBA00022475"/>
    </source>
</evidence>
<evidence type="ECO:0000256" key="1">
    <source>
        <dbReference type="ARBA" id="ARBA00004651"/>
    </source>
</evidence>
<dbReference type="GO" id="GO:0050909">
    <property type="term" value="P:sensory perception of taste"/>
    <property type="evidence" value="ECO:0007669"/>
    <property type="project" value="InterPro"/>
</dbReference>
<evidence type="ECO:0000256" key="8">
    <source>
        <dbReference type="SAM" id="Phobius"/>
    </source>
</evidence>
<dbReference type="GO" id="GO:0030425">
    <property type="term" value="C:dendrite"/>
    <property type="evidence" value="ECO:0007669"/>
    <property type="project" value="TreeGrafter"/>
</dbReference>
<dbReference type="OrthoDB" id="6774919at2759"/>
<reference evidence="9 10" key="1">
    <citation type="submission" date="2017-03" db="EMBL/GenBank/DDBJ databases">
        <title>Genome of the blue death feigning beetle - Asbolus verrucosus.</title>
        <authorList>
            <person name="Rider S.D."/>
        </authorList>
    </citation>
    <scope>NUCLEOTIDE SEQUENCE [LARGE SCALE GENOMIC DNA]</scope>
    <source>
        <strain evidence="9">Butters</strain>
        <tissue evidence="9">Head and leg muscle</tissue>
    </source>
</reference>
<accession>A0A482W7J3</accession>
<organism evidence="9 10">
    <name type="scientific">Asbolus verrucosus</name>
    <name type="common">Desert ironclad beetle</name>
    <dbReference type="NCBI Taxonomy" id="1661398"/>
    <lineage>
        <taxon>Eukaryota</taxon>
        <taxon>Metazoa</taxon>
        <taxon>Ecdysozoa</taxon>
        <taxon>Arthropoda</taxon>
        <taxon>Hexapoda</taxon>
        <taxon>Insecta</taxon>
        <taxon>Pterygota</taxon>
        <taxon>Neoptera</taxon>
        <taxon>Endopterygota</taxon>
        <taxon>Coleoptera</taxon>
        <taxon>Polyphaga</taxon>
        <taxon>Cucujiformia</taxon>
        <taxon>Tenebrionidae</taxon>
        <taxon>Pimeliinae</taxon>
        <taxon>Asbolus</taxon>
    </lineage>
</organism>
<feature type="transmembrane region" description="Helical" evidence="8">
    <location>
        <begin position="20"/>
        <end position="41"/>
    </location>
</feature>
<dbReference type="GO" id="GO:0005886">
    <property type="term" value="C:plasma membrane"/>
    <property type="evidence" value="ECO:0007669"/>
    <property type="project" value="UniProtKB-SubCell"/>
</dbReference>
<dbReference type="GO" id="GO:0008049">
    <property type="term" value="P:male courtship behavior"/>
    <property type="evidence" value="ECO:0007669"/>
    <property type="project" value="TreeGrafter"/>
</dbReference>
<dbReference type="GO" id="GO:0030424">
    <property type="term" value="C:axon"/>
    <property type="evidence" value="ECO:0007669"/>
    <property type="project" value="TreeGrafter"/>
</dbReference>
<evidence type="ECO:0000256" key="4">
    <source>
        <dbReference type="ARBA" id="ARBA00022989"/>
    </source>
</evidence>
<dbReference type="AlphaFoldDB" id="A0A482W7J3"/>
<evidence type="ECO:0000313" key="10">
    <source>
        <dbReference type="Proteomes" id="UP000292052"/>
    </source>
</evidence>
<dbReference type="GO" id="GO:0007635">
    <property type="term" value="P:chemosensory behavior"/>
    <property type="evidence" value="ECO:0007669"/>
    <property type="project" value="TreeGrafter"/>
</dbReference>
<feature type="non-terminal residue" evidence="9">
    <location>
        <position position="118"/>
    </location>
</feature>
<evidence type="ECO:0000256" key="6">
    <source>
        <dbReference type="ARBA" id="ARBA00023170"/>
    </source>
</evidence>
<dbReference type="PANTHER" id="PTHR21143">
    <property type="entry name" value="INVERTEBRATE GUSTATORY RECEPTOR"/>
    <property type="match status" value="1"/>
</dbReference>
<evidence type="ECO:0000256" key="7">
    <source>
        <dbReference type="ARBA" id="ARBA00023224"/>
    </source>
</evidence>
<sequence>MFALNKNFTLKEDIFAQKRAIVHVFIFIYVAGTITFVIMSCDSATRESKKIVMLCYKIQQHCVANSIERKELIYLAEVTSASVPTFTAAGFFEINRNTFLGILSATTTYLIIIIQFNI</sequence>
<gene>
    <name evidence="9" type="ORF">BDFB_013888</name>
</gene>
<evidence type="ECO:0000256" key="3">
    <source>
        <dbReference type="ARBA" id="ARBA00022692"/>
    </source>
</evidence>
<evidence type="ECO:0000313" key="9">
    <source>
        <dbReference type="EMBL" id="RZC41106.1"/>
    </source>
</evidence>
<evidence type="ECO:0000256" key="5">
    <source>
        <dbReference type="ARBA" id="ARBA00023136"/>
    </source>
</evidence>
<dbReference type="GO" id="GO:0007165">
    <property type="term" value="P:signal transduction"/>
    <property type="evidence" value="ECO:0007669"/>
    <property type="project" value="UniProtKB-KW"/>
</dbReference>
<dbReference type="PANTHER" id="PTHR21143:SF104">
    <property type="entry name" value="GUSTATORY RECEPTOR 8A-RELATED"/>
    <property type="match status" value="1"/>
</dbReference>
<protein>
    <submittedName>
        <fullName evidence="9">7tm 7 domain containing protein</fullName>
    </submittedName>
</protein>
<comment type="caution">
    <text evidence="9">The sequence shown here is derived from an EMBL/GenBank/DDBJ whole genome shotgun (WGS) entry which is preliminary data.</text>
</comment>
<keyword evidence="6" id="KW-0675">Receptor</keyword>
<dbReference type="InterPro" id="IPR013604">
    <property type="entry name" value="7TM_chemorcpt"/>
</dbReference>